<sequence length="382" mass="42643">MPENEEVNTAIMIDLGSGTTKVGFVGADNPSSVFPTVIGQANKGRLQHIPLTTLYSERPMIGEEAVCHLYNTLQYPIRHGIITDYDLIEKILHHALYNELRVAPEEQSVMISNRTNTPNLQREKLTQIMFETFSVPAFYLAPSSVLTMFASGRNTGIVLDCGDGVTSVETVCNGYHTIHAAKRISMGGSDVDEYLSNLIFRERGYELTTSAEMYIVKGIKEKLSYVALDFDEQVQKSRLSTELEKCFELPDGNVITLGRERFQCMEAFFQPHLIGREDAGIHELVFNAIQKCDLGVRRDFYGNVLLSGASTLCEGFEDRLAKEMNALAPSTMHVKVVAPPERKYSVWIGGSILGSLTSMANCYITKDEYDEDGPTMVLRKCY</sequence>
<evidence type="ECO:0008006" key="10">
    <source>
        <dbReference type="Google" id="ProtNLM"/>
    </source>
</evidence>
<proteinExistence type="inferred from homology"/>
<evidence type="ECO:0000256" key="1">
    <source>
        <dbReference type="ARBA" id="ARBA00004245"/>
    </source>
</evidence>
<dbReference type="PANTHER" id="PTHR11937">
    <property type="entry name" value="ACTIN"/>
    <property type="match status" value="1"/>
</dbReference>
<keyword evidence="2" id="KW-0963">Cytoplasm</keyword>
<accession>A0AA88KF60</accession>
<organism evidence="8 9">
    <name type="scientific">Naegleria lovaniensis</name>
    <name type="common">Amoeba</name>
    <dbReference type="NCBI Taxonomy" id="51637"/>
    <lineage>
        <taxon>Eukaryota</taxon>
        <taxon>Discoba</taxon>
        <taxon>Heterolobosea</taxon>
        <taxon>Tetramitia</taxon>
        <taxon>Eutetramitia</taxon>
        <taxon>Vahlkampfiidae</taxon>
        <taxon>Naegleria</taxon>
    </lineage>
</organism>
<protein>
    <recommendedName>
        <fullName evidence="10">Actin</fullName>
    </recommendedName>
</protein>
<dbReference type="SMART" id="SM00268">
    <property type="entry name" value="ACTIN"/>
    <property type="match status" value="1"/>
</dbReference>
<evidence type="ECO:0000256" key="5">
    <source>
        <dbReference type="ARBA" id="ARBA00023212"/>
    </source>
</evidence>
<dbReference type="GO" id="GO:0005856">
    <property type="term" value="C:cytoskeleton"/>
    <property type="evidence" value="ECO:0007669"/>
    <property type="project" value="UniProtKB-SubCell"/>
</dbReference>
<dbReference type="Gene3D" id="3.90.640.10">
    <property type="entry name" value="Actin, Chain A, domain 4"/>
    <property type="match status" value="1"/>
</dbReference>
<dbReference type="GeneID" id="68104145"/>
<evidence type="ECO:0000313" key="8">
    <source>
        <dbReference type="EMBL" id="KAG2373806.1"/>
    </source>
</evidence>
<keyword evidence="9" id="KW-1185">Reference proteome</keyword>
<evidence type="ECO:0000256" key="3">
    <source>
        <dbReference type="ARBA" id="ARBA00022741"/>
    </source>
</evidence>
<dbReference type="InterPro" id="IPR043129">
    <property type="entry name" value="ATPase_NBD"/>
</dbReference>
<evidence type="ECO:0000256" key="2">
    <source>
        <dbReference type="ARBA" id="ARBA00022490"/>
    </source>
</evidence>
<gene>
    <name evidence="8" type="ORF">C9374_011691</name>
</gene>
<name>A0AA88KF60_NAELO</name>
<dbReference type="GO" id="GO:0005524">
    <property type="term" value="F:ATP binding"/>
    <property type="evidence" value="ECO:0007669"/>
    <property type="project" value="UniProtKB-KW"/>
</dbReference>
<dbReference type="FunFam" id="3.90.640.10:FF:000007">
    <property type="entry name" value="Actin like 7B"/>
    <property type="match status" value="1"/>
</dbReference>
<dbReference type="SUPFAM" id="SSF53067">
    <property type="entry name" value="Actin-like ATPase domain"/>
    <property type="match status" value="2"/>
</dbReference>
<dbReference type="AlphaFoldDB" id="A0AA88KF60"/>
<dbReference type="Proteomes" id="UP000816034">
    <property type="component" value="Unassembled WGS sequence"/>
</dbReference>
<dbReference type="RefSeq" id="XP_044542980.1">
    <property type="nucleotide sequence ID" value="XM_044687374.1"/>
</dbReference>
<evidence type="ECO:0000256" key="4">
    <source>
        <dbReference type="ARBA" id="ARBA00022840"/>
    </source>
</evidence>
<keyword evidence="5" id="KW-0206">Cytoskeleton</keyword>
<reference evidence="8 9" key="1">
    <citation type="journal article" date="2018" name="BMC Genomics">
        <title>The genome of Naegleria lovaniensis, the basis for a comparative approach to unravel pathogenicity factors of the human pathogenic amoeba N. fowleri.</title>
        <authorList>
            <person name="Liechti N."/>
            <person name="Schurch N."/>
            <person name="Bruggmann R."/>
            <person name="Wittwer M."/>
        </authorList>
    </citation>
    <scope>NUCLEOTIDE SEQUENCE [LARGE SCALE GENOMIC DNA]</scope>
    <source>
        <strain evidence="8 9">ATCC 30569</strain>
    </source>
</reference>
<comment type="caution">
    <text evidence="8">The sequence shown here is derived from an EMBL/GenBank/DDBJ whole genome shotgun (WGS) entry which is preliminary data.</text>
</comment>
<keyword evidence="3" id="KW-0547">Nucleotide-binding</keyword>
<dbReference type="FunFam" id="3.30.420.40:FF:000148">
    <property type="entry name" value="Actin, alpha skeletal muscle"/>
    <property type="match status" value="1"/>
</dbReference>
<evidence type="ECO:0000256" key="6">
    <source>
        <dbReference type="ARBA" id="ARBA00049360"/>
    </source>
</evidence>
<comment type="similarity">
    <text evidence="7">Belongs to the actin family.</text>
</comment>
<dbReference type="Gene3D" id="3.30.420.40">
    <property type="match status" value="2"/>
</dbReference>
<evidence type="ECO:0000313" key="9">
    <source>
        <dbReference type="Proteomes" id="UP000816034"/>
    </source>
</evidence>
<keyword evidence="4" id="KW-0067">ATP-binding</keyword>
<comment type="catalytic activity">
    <reaction evidence="6">
        <text>ATP + H2O = ADP + phosphate + H(+)</text>
        <dbReference type="Rhea" id="RHEA:13065"/>
        <dbReference type="ChEBI" id="CHEBI:15377"/>
        <dbReference type="ChEBI" id="CHEBI:15378"/>
        <dbReference type="ChEBI" id="CHEBI:30616"/>
        <dbReference type="ChEBI" id="CHEBI:43474"/>
        <dbReference type="ChEBI" id="CHEBI:456216"/>
    </reaction>
</comment>
<dbReference type="InterPro" id="IPR004000">
    <property type="entry name" value="Actin"/>
</dbReference>
<dbReference type="EMBL" id="PYSW02000050">
    <property type="protein sequence ID" value="KAG2373806.1"/>
    <property type="molecule type" value="Genomic_DNA"/>
</dbReference>
<evidence type="ECO:0000256" key="7">
    <source>
        <dbReference type="RuleBase" id="RU000487"/>
    </source>
</evidence>
<comment type="subcellular location">
    <subcellularLocation>
        <location evidence="1">Cytoplasm</location>
        <location evidence="1">Cytoskeleton</location>
    </subcellularLocation>
</comment>
<dbReference type="PRINTS" id="PR00190">
    <property type="entry name" value="ACTIN"/>
</dbReference>
<dbReference type="Pfam" id="PF00022">
    <property type="entry name" value="Actin"/>
    <property type="match status" value="1"/>
</dbReference>